<dbReference type="OrthoDB" id="4071750at2"/>
<dbReference type="EMBL" id="SACL01000021">
    <property type="protein sequence ID" value="RVT89289.1"/>
    <property type="molecule type" value="Genomic_DNA"/>
</dbReference>
<name>A0A437LV68_9PROT</name>
<evidence type="ECO:0000313" key="2">
    <source>
        <dbReference type="Proteomes" id="UP000282957"/>
    </source>
</evidence>
<dbReference type="Proteomes" id="UP000282957">
    <property type="component" value="Unassembled WGS sequence"/>
</dbReference>
<organism evidence="1 2">
    <name type="scientific">Rhodovarius crocodyli</name>
    <dbReference type="NCBI Taxonomy" id="1979269"/>
    <lineage>
        <taxon>Bacteria</taxon>
        <taxon>Pseudomonadati</taxon>
        <taxon>Pseudomonadota</taxon>
        <taxon>Alphaproteobacteria</taxon>
        <taxon>Acetobacterales</taxon>
        <taxon>Roseomonadaceae</taxon>
        <taxon>Rhodovarius</taxon>
    </lineage>
</organism>
<evidence type="ECO:0000313" key="1">
    <source>
        <dbReference type="EMBL" id="RVT89289.1"/>
    </source>
</evidence>
<sequence length="390" mass="43967">MTEVLHLACDEAGFTGSDLLATDQRYFAYAAVNITDDEAFALLQEAKALFPVQMPELKSTKLIKTPNGRKLIRHVIQRIAGRYSVAQHDKLLALCANIFEYIYEPVFADDPWLLYEKNFNNFIMMYCWLWFQENDDASEAVETIRQFQAYMRTNDPEKAPLLFAKSSIRLSQQGVKHPFELIQAFATGFRDRIVADNADMREVVPDGGKWTLDVCGSAMWSTLNYWGRLGRPLEVQCDDNKPLRAIAPILIGDDTDPGIIRARRMGDTRPLGWKFASPLRFTDSRGAPAIQIADLVAGTALHGRAHGLTDELADIASDVLAATLEDSIFMIKESINLDAREPTVNWAMMFGMAVRASQNTDPRYRLAEFFGAAEVLFDRGELRRQDVQKA</sequence>
<protein>
    <submittedName>
        <fullName evidence="1">DUF3800 domain-containing protein</fullName>
    </submittedName>
</protein>
<dbReference type="Pfam" id="PF12686">
    <property type="entry name" value="DUF3800"/>
    <property type="match status" value="1"/>
</dbReference>
<proteinExistence type="predicted"/>
<comment type="caution">
    <text evidence="1">The sequence shown here is derived from an EMBL/GenBank/DDBJ whole genome shotgun (WGS) entry which is preliminary data.</text>
</comment>
<gene>
    <name evidence="1" type="ORF">EOD42_25440</name>
</gene>
<accession>A0A437LV68</accession>
<dbReference type="RefSeq" id="WP_127790420.1">
    <property type="nucleotide sequence ID" value="NZ_SACL01000021.1"/>
</dbReference>
<reference evidence="1 2" key="1">
    <citation type="submission" date="2019-01" db="EMBL/GenBank/DDBJ databases">
        <authorList>
            <person name="Chen W.-M."/>
        </authorList>
    </citation>
    <scope>NUCLEOTIDE SEQUENCE [LARGE SCALE GENOMIC DNA]</scope>
    <source>
        <strain evidence="1 2">CCP-6</strain>
    </source>
</reference>
<dbReference type="AlphaFoldDB" id="A0A437LV68"/>
<dbReference type="InterPro" id="IPR024524">
    <property type="entry name" value="DUF3800"/>
</dbReference>
<keyword evidence="2" id="KW-1185">Reference proteome</keyword>